<gene>
    <name evidence="2" type="primary">apaG</name>
    <name evidence="2" type="ORF">D2V08_00885</name>
</gene>
<dbReference type="PANTHER" id="PTHR14289:SF16">
    <property type="entry name" value="POLYMERASE DELTA-INTERACTING PROTEIN 2"/>
    <property type="match status" value="1"/>
</dbReference>
<dbReference type="InterPro" id="IPR036767">
    <property type="entry name" value="ApaG_sf"/>
</dbReference>
<dbReference type="Proteomes" id="UP000266067">
    <property type="component" value="Unassembled WGS sequence"/>
</dbReference>
<evidence type="ECO:0000313" key="3">
    <source>
        <dbReference type="Proteomes" id="UP000266067"/>
    </source>
</evidence>
<evidence type="ECO:0000313" key="2">
    <source>
        <dbReference type="EMBL" id="RIV38294.1"/>
    </source>
</evidence>
<feature type="domain" description="ApaG" evidence="1">
    <location>
        <begin position="3"/>
        <end position="128"/>
    </location>
</feature>
<dbReference type="RefSeq" id="WP_119606263.1">
    <property type="nucleotide sequence ID" value="NZ_QXFH01000004.1"/>
</dbReference>
<dbReference type="InterPro" id="IPR007474">
    <property type="entry name" value="ApaG_domain"/>
</dbReference>
<dbReference type="AlphaFoldDB" id="A0A3A1NCM6"/>
<sequence length="128" mass="14268">MFTQVTKGIKVSVSTSFEGTFFKNYKVHYAFGYTISIENLSKDTVQLTARHWDVFDALKEMETVDGEGVIGRKPVIKPGKSHTYSSGCLLASPVGAMRGHYDMVNFTNAEEFQVEIPTFKFAAPFAIN</sequence>
<accession>A0A3A1NCM6</accession>
<proteinExistence type="predicted"/>
<name>A0A3A1NCM6_9FLAO</name>
<dbReference type="PANTHER" id="PTHR14289">
    <property type="entry name" value="F-BOX ONLY PROTEIN 3"/>
    <property type="match status" value="1"/>
</dbReference>
<dbReference type="EMBL" id="QXFH01000004">
    <property type="protein sequence ID" value="RIV38294.1"/>
    <property type="molecule type" value="Genomic_DNA"/>
</dbReference>
<comment type="caution">
    <text evidence="2">The sequence shown here is derived from an EMBL/GenBank/DDBJ whole genome shotgun (WGS) entry which is preliminary data.</text>
</comment>
<dbReference type="GO" id="GO:0070987">
    <property type="term" value="P:error-free translesion synthesis"/>
    <property type="evidence" value="ECO:0007669"/>
    <property type="project" value="TreeGrafter"/>
</dbReference>
<dbReference type="OrthoDB" id="9795226at2"/>
<evidence type="ECO:0000259" key="1">
    <source>
        <dbReference type="PROSITE" id="PS51087"/>
    </source>
</evidence>
<dbReference type="NCBIfam" id="NF003967">
    <property type="entry name" value="PRK05461.1"/>
    <property type="match status" value="1"/>
</dbReference>
<dbReference type="PROSITE" id="PS51087">
    <property type="entry name" value="APAG"/>
    <property type="match status" value="1"/>
</dbReference>
<dbReference type="Gene3D" id="2.60.40.1470">
    <property type="entry name" value="ApaG domain"/>
    <property type="match status" value="1"/>
</dbReference>
<reference evidence="2 3" key="1">
    <citation type="submission" date="2018-08" db="EMBL/GenBank/DDBJ databases">
        <title>Proposal of Muricauda 72 sp.nov. and Muricauda NH166 sp.nov., isolated from seawater.</title>
        <authorList>
            <person name="Cheng H."/>
            <person name="Wu Y.-H."/>
            <person name="Guo L.-L."/>
            <person name="Xu X.-W."/>
        </authorList>
    </citation>
    <scope>NUCLEOTIDE SEQUENCE [LARGE SCALE GENOMIC DNA]</scope>
    <source>
        <strain evidence="2 3">KCTC 22173</strain>
    </source>
</reference>
<organism evidence="2 3">
    <name type="scientific">Flagellimonas lutimaris</name>
    <dbReference type="NCBI Taxonomy" id="475082"/>
    <lineage>
        <taxon>Bacteria</taxon>
        <taxon>Pseudomonadati</taxon>
        <taxon>Bacteroidota</taxon>
        <taxon>Flavobacteriia</taxon>
        <taxon>Flavobacteriales</taxon>
        <taxon>Flavobacteriaceae</taxon>
        <taxon>Flagellimonas</taxon>
    </lineage>
</organism>
<keyword evidence="3" id="KW-1185">Reference proteome</keyword>
<dbReference type="SUPFAM" id="SSF110069">
    <property type="entry name" value="ApaG-like"/>
    <property type="match status" value="1"/>
</dbReference>
<dbReference type="Pfam" id="PF04379">
    <property type="entry name" value="DUF525"/>
    <property type="match status" value="1"/>
</dbReference>
<protein>
    <submittedName>
        <fullName evidence="2">Co2+/Mg2+ efflux protein ApaG</fullName>
    </submittedName>
</protein>